<evidence type="ECO:0000256" key="4">
    <source>
        <dbReference type="ARBA" id="ARBA00022679"/>
    </source>
</evidence>
<dbReference type="InterPro" id="IPR007235">
    <property type="entry name" value="Glyco_trans_28_C"/>
</dbReference>
<comment type="catalytic activity">
    <reaction evidence="10">
        <text>di-trans,octa-cis-undecaprenyl diphospho-N-acetyl-alpha-D-muramoyl-L-alanyl-D-glutamyl-meso-2,6-diaminopimeloyl-D-alanyl-D-alanine + UDP-N-acetyl-alpha-D-glucosamine = di-trans,octa-cis-undecaprenyl diphospho-[N-acetyl-alpha-D-glucosaminyl-(1-&gt;4)]-N-acetyl-alpha-D-muramoyl-L-alanyl-D-glutamyl-meso-2,6-diaminopimeloyl-D-alanyl-D-alanine + UDP + H(+)</text>
        <dbReference type="Rhea" id="RHEA:31227"/>
        <dbReference type="ChEBI" id="CHEBI:15378"/>
        <dbReference type="ChEBI" id="CHEBI:57705"/>
        <dbReference type="ChEBI" id="CHEBI:58223"/>
        <dbReference type="ChEBI" id="CHEBI:61387"/>
        <dbReference type="ChEBI" id="CHEBI:61388"/>
        <dbReference type="EC" id="2.4.1.227"/>
    </reaction>
</comment>
<dbReference type="CDD" id="cd03785">
    <property type="entry name" value="GT28_MurG"/>
    <property type="match status" value="1"/>
</dbReference>
<evidence type="ECO:0000259" key="12">
    <source>
        <dbReference type="Pfam" id="PF04101"/>
    </source>
</evidence>
<evidence type="ECO:0000313" key="14">
    <source>
        <dbReference type="Proteomes" id="UP000772618"/>
    </source>
</evidence>
<feature type="binding site" evidence="10">
    <location>
        <position position="130"/>
    </location>
    <ligand>
        <name>UDP-N-acetyl-alpha-D-glucosamine</name>
        <dbReference type="ChEBI" id="CHEBI:57705"/>
    </ligand>
</feature>
<dbReference type="Gene3D" id="3.40.50.2000">
    <property type="entry name" value="Glycogen Phosphorylase B"/>
    <property type="match status" value="2"/>
</dbReference>
<evidence type="ECO:0000256" key="6">
    <source>
        <dbReference type="ARBA" id="ARBA00022984"/>
    </source>
</evidence>
<dbReference type="SUPFAM" id="SSF53756">
    <property type="entry name" value="UDP-Glycosyltransferase/glycogen phosphorylase"/>
    <property type="match status" value="1"/>
</dbReference>
<sequence>MSKPEPYRLIVSGGGTGGHIFPAVAIANAFRERHPDAQILFVGAKGRMEMTRVPEAGYKIIGLWISGLQRKLTLSNALFPVKLIVSYVRAISIVKKFKPHAVIGTGGYASGPIMIAATRSGIPTVIQEQNSFAGLANKQVAEKVTRICVAYDGMAKYFPKEKIVLTGNPVRKDILGVGEKRQKALTHFGFTANTKTLLIIGGSLGARTVNESILKGIEKLIDANVQVIWQTGKGYFDAYKNALAAYDLKKIRVQDFLKEMDLAYAAADVVISRSGALSVSELCIAKKPCILVPSPNVAEDHQTKNAMALVEKDAALMIADKDAREVLIDEALRLLFDENRCNKLSQNIEKLARPNATADIVSEIEKIIGANSSSEVKIQSEH</sequence>
<keyword evidence="5 10" id="KW-0133">Cell shape</keyword>
<dbReference type="PANTHER" id="PTHR21015">
    <property type="entry name" value="UDP-N-ACETYLGLUCOSAMINE--N-ACETYLMURAMYL-(PENTAPEPTIDE) PYROPHOSPHORYL-UNDECAPRENOL N-ACETYLGLUCOSAMINE TRANSFERASE 1"/>
    <property type="match status" value="1"/>
</dbReference>
<proteinExistence type="inferred from homology"/>
<evidence type="ECO:0000256" key="7">
    <source>
        <dbReference type="ARBA" id="ARBA00023136"/>
    </source>
</evidence>
<comment type="function">
    <text evidence="10">Cell wall formation. Catalyzes the transfer of a GlcNAc subunit on undecaprenyl-pyrophosphoryl-MurNAc-pentapeptide (lipid intermediate I) to form undecaprenyl-pyrophosphoryl-MurNAc-(pentapeptide)GlcNAc (lipid intermediate II).</text>
</comment>
<dbReference type="HAMAP" id="MF_00033">
    <property type="entry name" value="MurG"/>
    <property type="match status" value="1"/>
</dbReference>
<dbReference type="GO" id="GO:0016757">
    <property type="term" value="F:glycosyltransferase activity"/>
    <property type="evidence" value="ECO:0007669"/>
    <property type="project" value="UniProtKB-KW"/>
</dbReference>
<keyword evidence="8 10" id="KW-0131">Cell cycle</keyword>
<dbReference type="EC" id="2.4.1.227" evidence="10"/>
<keyword evidence="1 10" id="KW-1003">Cell membrane</keyword>
<dbReference type="Pfam" id="PF03033">
    <property type="entry name" value="Glyco_transf_28"/>
    <property type="match status" value="1"/>
</dbReference>
<feature type="binding site" evidence="10">
    <location>
        <position position="171"/>
    </location>
    <ligand>
        <name>UDP-N-acetyl-alpha-D-glucosamine</name>
        <dbReference type="ChEBI" id="CHEBI:57705"/>
    </ligand>
</feature>
<keyword evidence="14" id="KW-1185">Reference proteome</keyword>
<keyword evidence="4 10" id="KW-0808">Transferase</keyword>
<comment type="pathway">
    <text evidence="10">Cell wall biogenesis; peptidoglycan biosynthesis.</text>
</comment>
<gene>
    <name evidence="10 13" type="primary">murG</name>
    <name evidence="13" type="ORF">KK060_12680</name>
</gene>
<comment type="caution">
    <text evidence="13">The sequence shown here is derived from an EMBL/GenBank/DDBJ whole genome shotgun (WGS) entry which is preliminary data.</text>
</comment>
<dbReference type="Pfam" id="PF04101">
    <property type="entry name" value="Glyco_tran_28_C"/>
    <property type="match status" value="1"/>
</dbReference>
<feature type="domain" description="Glycosyltransferase family 28 N-terminal" evidence="11">
    <location>
        <begin position="10"/>
        <end position="148"/>
    </location>
</feature>
<feature type="binding site" evidence="10">
    <location>
        <begin position="276"/>
        <end position="281"/>
    </location>
    <ligand>
        <name>UDP-N-acetyl-alpha-D-glucosamine</name>
        <dbReference type="ChEBI" id="CHEBI:57705"/>
    </ligand>
</feature>
<evidence type="ECO:0000259" key="11">
    <source>
        <dbReference type="Pfam" id="PF03033"/>
    </source>
</evidence>
<keyword evidence="6 10" id="KW-0573">Peptidoglycan synthesis</keyword>
<accession>A0ABS5VSG8</accession>
<dbReference type="NCBIfam" id="TIGR01133">
    <property type="entry name" value="murG"/>
    <property type="match status" value="1"/>
</dbReference>
<evidence type="ECO:0000256" key="2">
    <source>
        <dbReference type="ARBA" id="ARBA00022618"/>
    </source>
</evidence>
<comment type="similarity">
    <text evidence="10">Belongs to the glycosyltransferase 28 family. MurG subfamily.</text>
</comment>
<evidence type="ECO:0000256" key="10">
    <source>
        <dbReference type="HAMAP-Rule" id="MF_00033"/>
    </source>
</evidence>
<name>A0ABS5VSG8_9BACT</name>
<keyword evidence="7 10" id="KW-0472">Membrane</keyword>
<organism evidence="13 14">
    <name type="scientific">Chryseosolibacter indicus</name>
    <dbReference type="NCBI Taxonomy" id="2782351"/>
    <lineage>
        <taxon>Bacteria</taxon>
        <taxon>Pseudomonadati</taxon>
        <taxon>Bacteroidota</taxon>
        <taxon>Cytophagia</taxon>
        <taxon>Cytophagales</taxon>
        <taxon>Chryseotaleaceae</taxon>
        <taxon>Chryseosolibacter</taxon>
    </lineage>
</organism>
<comment type="caution">
    <text evidence="10">Lacks conserved residue(s) required for the propagation of feature annotation.</text>
</comment>
<dbReference type="Proteomes" id="UP000772618">
    <property type="component" value="Unassembled WGS sequence"/>
</dbReference>
<evidence type="ECO:0000256" key="1">
    <source>
        <dbReference type="ARBA" id="ARBA00022475"/>
    </source>
</evidence>
<feature type="binding site" evidence="10">
    <location>
        <position position="302"/>
    </location>
    <ligand>
        <name>UDP-N-acetyl-alpha-D-glucosamine</name>
        <dbReference type="ChEBI" id="CHEBI:57705"/>
    </ligand>
</feature>
<evidence type="ECO:0000256" key="3">
    <source>
        <dbReference type="ARBA" id="ARBA00022676"/>
    </source>
</evidence>
<evidence type="ECO:0000256" key="9">
    <source>
        <dbReference type="ARBA" id="ARBA00023316"/>
    </source>
</evidence>
<feature type="binding site" evidence="10">
    <location>
        <position position="203"/>
    </location>
    <ligand>
        <name>UDP-N-acetyl-alpha-D-glucosamine</name>
        <dbReference type="ChEBI" id="CHEBI:57705"/>
    </ligand>
</feature>
<evidence type="ECO:0000313" key="13">
    <source>
        <dbReference type="EMBL" id="MBT1704141.1"/>
    </source>
</evidence>
<protein>
    <recommendedName>
        <fullName evidence="10">UDP-N-acetylglucosamine--N-acetylmuramyl-(pentapeptide) pyrophosphoryl-undecaprenol N-acetylglucosamine transferase</fullName>
        <ecNumber evidence="10">2.4.1.227</ecNumber>
    </recommendedName>
    <alternativeName>
        <fullName evidence="10">Undecaprenyl-PP-MurNAc-pentapeptide-UDPGlcNAc GlcNAc transferase</fullName>
    </alternativeName>
</protein>
<feature type="binding site" evidence="10">
    <location>
        <begin position="16"/>
        <end position="18"/>
    </location>
    <ligand>
        <name>UDP-N-acetyl-alpha-D-glucosamine</name>
        <dbReference type="ChEBI" id="CHEBI:57705"/>
    </ligand>
</feature>
<feature type="domain" description="Glycosyl transferase family 28 C-terminal" evidence="12">
    <location>
        <begin position="196"/>
        <end position="344"/>
    </location>
</feature>
<keyword evidence="3 10" id="KW-0328">Glycosyltransferase</keyword>
<dbReference type="InterPro" id="IPR004276">
    <property type="entry name" value="GlycoTrans_28_N"/>
</dbReference>
<dbReference type="EMBL" id="JAHESD010000026">
    <property type="protein sequence ID" value="MBT1704141.1"/>
    <property type="molecule type" value="Genomic_DNA"/>
</dbReference>
<evidence type="ECO:0000256" key="5">
    <source>
        <dbReference type="ARBA" id="ARBA00022960"/>
    </source>
</evidence>
<dbReference type="InterPro" id="IPR006009">
    <property type="entry name" value="GlcNAc_MurG"/>
</dbReference>
<comment type="subcellular location">
    <subcellularLocation>
        <location evidence="10">Cell membrane</location>
        <topology evidence="10">Peripheral membrane protein</topology>
        <orientation evidence="10">Cytoplasmic side</orientation>
    </subcellularLocation>
</comment>
<dbReference type="PANTHER" id="PTHR21015:SF22">
    <property type="entry name" value="GLYCOSYLTRANSFERASE"/>
    <property type="match status" value="1"/>
</dbReference>
<reference evidence="13 14" key="1">
    <citation type="submission" date="2021-05" db="EMBL/GenBank/DDBJ databases">
        <title>A Polyphasic approach of four new species of the genus Ohtaekwangia: Ohtaekwangia histidinii sp. nov., Ohtaekwangia cretensis sp. nov., Ohtaekwangia indiensis sp. nov., Ohtaekwangia reichenbachii sp. nov. from diverse environment.</title>
        <authorList>
            <person name="Octaviana S."/>
        </authorList>
    </citation>
    <scope>NUCLEOTIDE SEQUENCE [LARGE SCALE GENOMIC DNA]</scope>
    <source>
        <strain evidence="13 14">PWU20</strain>
    </source>
</reference>
<keyword evidence="2 10" id="KW-0132">Cell division</keyword>
<evidence type="ECO:0000256" key="8">
    <source>
        <dbReference type="ARBA" id="ARBA00023306"/>
    </source>
</evidence>
<keyword evidence="9 10" id="KW-0961">Cell wall biogenesis/degradation</keyword>
<dbReference type="RefSeq" id="WP_254154103.1">
    <property type="nucleotide sequence ID" value="NZ_JAHESD010000026.1"/>
</dbReference>